<sequence>MNEEAVGGVLCTCGHTHAHTYSLCLSEPLSDELLLWLCDELTEDDAALLIMSLRLRRSAVQIARLRAPHSLSQQAFHILTAWRRGLPSSTLKCPMLARCLTHAGRPDLSRELLLREAADYKMEERKPGET</sequence>
<protein>
    <recommendedName>
        <fullName evidence="3">Death domain-containing protein</fullName>
    </recommendedName>
</protein>
<dbReference type="Gene3D" id="1.10.533.10">
    <property type="entry name" value="Death Domain, Fas"/>
    <property type="match status" value="1"/>
</dbReference>
<organism evidence="1 2">
    <name type="scientific">Cirrhinus molitorella</name>
    <name type="common">mud carp</name>
    <dbReference type="NCBI Taxonomy" id="172907"/>
    <lineage>
        <taxon>Eukaryota</taxon>
        <taxon>Metazoa</taxon>
        <taxon>Chordata</taxon>
        <taxon>Craniata</taxon>
        <taxon>Vertebrata</taxon>
        <taxon>Euteleostomi</taxon>
        <taxon>Actinopterygii</taxon>
        <taxon>Neopterygii</taxon>
        <taxon>Teleostei</taxon>
        <taxon>Ostariophysi</taxon>
        <taxon>Cypriniformes</taxon>
        <taxon>Cyprinidae</taxon>
        <taxon>Labeoninae</taxon>
        <taxon>Labeonini</taxon>
        <taxon>Cirrhinus</taxon>
    </lineage>
</organism>
<keyword evidence="2" id="KW-1185">Reference proteome</keyword>
<dbReference type="InterPro" id="IPR011029">
    <property type="entry name" value="DEATH-like_dom_sf"/>
</dbReference>
<evidence type="ECO:0000313" key="1">
    <source>
        <dbReference type="EMBL" id="KAL1270969.1"/>
    </source>
</evidence>
<dbReference type="Proteomes" id="UP001558613">
    <property type="component" value="Unassembled WGS sequence"/>
</dbReference>
<dbReference type="EMBL" id="JAYMGO010000007">
    <property type="protein sequence ID" value="KAL1270969.1"/>
    <property type="molecule type" value="Genomic_DNA"/>
</dbReference>
<proteinExistence type="predicted"/>
<dbReference type="PANTHER" id="PTHR28336:SF4">
    <property type="entry name" value="DEATH DOMAIN-CONTAINING PROTEIN 1"/>
    <property type="match status" value="1"/>
</dbReference>
<evidence type="ECO:0000313" key="2">
    <source>
        <dbReference type="Proteomes" id="UP001558613"/>
    </source>
</evidence>
<accession>A0ABR3N238</accession>
<name>A0ABR3N238_9TELE</name>
<evidence type="ECO:0008006" key="3">
    <source>
        <dbReference type="Google" id="ProtNLM"/>
    </source>
</evidence>
<gene>
    <name evidence="1" type="ORF">QQF64_029985</name>
</gene>
<reference evidence="1 2" key="1">
    <citation type="submission" date="2023-09" db="EMBL/GenBank/DDBJ databases">
        <authorList>
            <person name="Wang M."/>
        </authorList>
    </citation>
    <scope>NUCLEOTIDE SEQUENCE [LARGE SCALE GENOMIC DNA]</scope>
    <source>
        <strain evidence="1">GT-2023</strain>
        <tissue evidence="1">Liver</tissue>
    </source>
</reference>
<dbReference type="PANTHER" id="PTHR28336">
    <property type="entry name" value="BA1-643"/>
    <property type="match status" value="1"/>
</dbReference>
<dbReference type="SUPFAM" id="SSF47986">
    <property type="entry name" value="DEATH domain"/>
    <property type="match status" value="1"/>
</dbReference>
<comment type="caution">
    <text evidence="1">The sequence shown here is derived from an EMBL/GenBank/DDBJ whole genome shotgun (WGS) entry which is preliminary data.</text>
</comment>